<keyword evidence="1" id="KW-0732">Signal</keyword>
<dbReference type="PANTHER" id="PTHR32099:SF42">
    <property type="entry name" value="CYSTEINE-RICH RECEPTOR-LIKE PROTEIN KINASE 9-RELATED"/>
    <property type="match status" value="1"/>
</dbReference>
<feature type="domain" description="Gnk2-homologous" evidence="3">
    <location>
        <begin position="1"/>
        <end position="47"/>
    </location>
</feature>
<dbReference type="InterPro" id="IPR002902">
    <property type="entry name" value="GNK2"/>
</dbReference>
<dbReference type="PANTHER" id="PTHR32099">
    <property type="entry name" value="CYSTEINE-RICH REPEAT SECRETORY PROTEIN"/>
    <property type="match status" value="1"/>
</dbReference>
<name>A0A6A2XZR7_HIBSY</name>
<keyword evidence="5" id="KW-1185">Reference proteome</keyword>
<gene>
    <name evidence="4" type="ORF">F3Y22_tig00112762pilonHSYRG00069</name>
</gene>
<evidence type="ECO:0000313" key="5">
    <source>
        <dbReference type="Proteomes" id="UP000436088"/>
    </source>
</evidence>
<evidence type="ECO:0000259" key="3">
    <source>
        <dbReference type="PROSITE" id="PS51473"/>
    </source>
</evidence>
<dbReference type="CDD" id="cd23509">
    <property type="entry name" value="Gnk2-like"/>
    <property type="match status" value="1"/>
</dbReference>
<dbReference type="AlphaFoldDB" id="A0A6A2XZR7"/>
<comment type="caution">
    <text evidence="4">The sequence shown here is derived from an EMBL/GenBank/DDBJ whole genome shotgun (WGS) entry which is preliminary data.</text>
</comment>
<evidence type="ECO:0000256" key="1">
    <source>
        <dbReference type="ARBA" id="ARBA00022729"/>
    </source>
</evidence>
<dbReference type="PROSITE" id="PS51473">
    <property type="entry name" value="GNK2"/>
    <property type="match status" value="2"/>
</dbReference>
<sequence length="189" mass="20890">MPWRSSTNDCQVCETFATDDISRRCPIEKEAGIWFDGCRRRYSNRNIFSIVAEAPRVAFFNGMTVSSNLAEQDRFDTYILSIINDTAILVETEAARAKKFATKEKNISSSQTLYTLVQCASDLSGTDYGLCLRGAIAYIPPGPEGGTSFNPNCIVSYELSPSYNQTAVAALTPSARGLAHENFHSWLFS</sequence>
<dbReference type="Gene3D" id="3.30.430.20">
    <property type="entry name" value="Gnk2 domain, C-X8-C-X2-C motif"/>
    <property type="match status" value="2"/>
</dbReference>
<dbReference type="EMBL" id="VEPZ02001648">
    <property type="protein sequence ID" value="KAE8664479.1"/>
    <property type="molecule type" value="Genomic_DNA"/>
</dbReference>
<feature type="domain" description="Gnk2-homologous" evidence="3">
    <location>
        <begin position="57"/>
        <end position="162"/>
    </location>
</feature>
<keyword evidence="2" id="KW-0677">Repeat</keyword>
<proteinExistence type="predicted"/>
<dbReference type="Proteomes" id="UP000436088">
    <property type="component" value="Unassembled WGS sequence"/>
</dbReference>
<dbReference type="InterPro" id="IPR038408">
    <property type="entry name" value="GNK2_sf"/>
</dbReference>
<evidence type="ECO:0000256" key="2">
    <source>
        <dbReference type="ARBA" id="ARBA00022737"/>
    </source>
</evidence>
<reference evidence="4" key="1">
    <citation type="submission" date="2019-09" db="EMBL/GenBank/DDBJ databases">
        <title>Draft genome information of white flower Hibiscus syriacus.</title>
        <authorList>
            <person name="Kim Y.-M."/>
        </authorList>
    </citation>
    <scope>NUCLEOTIDE SEQUENCE [LARGE SCALE GENOMIC DNA]</scope>
    <source>
        <strain evidence="4">YM2019G1</strain>
    </source>
</reference>
<organism evidence="4 5">
    <name type="scientific">Hibiscus syriacus</name>
    <name type="common">Rose of Sharon</name>
    <dbReference type="NCBI Taxonomy" id="106335"/>
    <lineage>
        <taxon>Eukaryota</taxon>
        <taxon>Viridiplantae</taxon>
        <taxon>Streptophyta</taxon>
        <taxon>Embryophyta</taxon>
        <taxon>Tracheophyta</taxon>
        <taxon>Spermatophyta</taxon>
        <taxon>Magnoliopsida</taxon>
        <taxon>eudicotyledons</taxon>
        <taxon>Gunneridae</taxon>
        <taxon>Pentapetalae</taxon>
        <taxon>rosids</taxon>
        <taxon>malvids</taxon>
        <taxon>Malvales</taxon>
        <taxon>Malvaceae</taxon>
        <taxon>Malvoideae</taxon>
        <taxon>Hibiscus</taxon>
    </lineage>
</organism>
<accession>A0A6A2XZR7</accession>
<protein>
    <recommendedName>
        <fullName evidence="3">Gnk2-homologous domain-containing protein</fullName>
    </recommendedName>
</protein>
<evidence type="ECO:0000313" key="4">
    <source>
        <dbReference type="EMBL" id="KAE8664479.1"/>
    </source>
</evidence>